<feature type="non-terminal residue" evidence="7">
    <location>
        <position position="86"/>
    </location>
</feature>
<name>A0A382J9H2_9ZZZZ</name>
<accession>A0A382J9H2</accession>
<dbReference type="InterPro" id="IPR001182">
    <property type="entry name" value="FtsW/RodA"/>
</dbReference>
<protein>
    <submittedName>
        <fullName evidence="7">Uncharacterized protein</fullName>
    </submittedName>
</protein>
<dbReference type="GO" id="GO:0051301">
    <property type="term" value="P:cell division"/>
    <property type="evidence" value="ECO:0007669"/>
    <property type="project" value="InterPro"/>
</dbReference>
<evidence type="ECO:0000256" key="6">
    <source>
        <dbReference type="SAM" id="Phobius"/>
    </source>
</evidence>
<evidence type="ECO:0000256" key="2">
    <source>
        <dbReference type="ARBA" id="ARBA00022692"/>
    </source>
</evidence>
<feature type="transmembrane region" description="Helical" evidence="6">
    <location>
        <begin position="38"/>
        <end position="60"/>
    </location>
</feature>
<organism evidence="7">
    <name type="scientific">marine metagenome</name>
    <dbReference type="NCBI Taxonomy" id="408172"/>
    <lineage>
        <taxon>unclassified sequences</taxon>
        <taxon>metagenomes</taxon>
        <taxon>ecological metagenomes</taxon>
    </lineage>
</organism>
<keyword evidence="3" id="KW-0133">Cell shape</keyword>
<keyword evidence="5 6" id="KW-0472">Membrane</keyword>
<feature type="transmembrane region" description="Helical" evidence="6">
    <location>
        <begin position="67"/>
        <end position="85"/>
    </location>
</feature>
<reference evidence="7" key="1">
    <citation type="submission" date="2018-05" db="EMBL/GenBank/DDBJ databases">
        <authorList>
            <person name="Lanie J.A."/>
            <person name="Ng W.-L."/>
            <person name="Kazmierczak K.M."/>
            <person name="Andrzejewski T.M."/>
            <person name="Davidsen T.M."/>
            <person name="Wayne K.J."/>
            <person name="Tettelin H."/>
            <person name="Glass J.I."/>
            <person name="Rusch D."/>
            <person name="Podicherti R."/>
            <person name="Tsui H.-C.T."/>
            <person name="Winkler M.E."/>
        </authorList>
    </citation>
    <scope>NUCLEOTIDE SEQUENCE</scope>
</reference>
<gene>
    <name evidence="7" type="ORF">METZ01_LOCUS261594</name>
</gene>
<dbReference type="GO" id="GO:0008360">
    <property type="term" value="P:regulation of cell shape"/>
    <property type="evidence" value="ECO:0007669"/>
    <property type="project" value="UniProtKB-KW"/>
</dbReference>
<feature type="non-terminal residue" evidence="7">
    <location>
        <position position="1"/>
    </location>
</feature>
<dbReference type="AlphaFoldDB" id="A0A382J9H2"/>
<sequence>VDRWTLLAVALLIAIGTLLTLAASPAVAEKLKLDPQHFVLRQVVFLPLAMAVIFIVSFMSPRGVRRISVIGLAISLILVGLTLFMG</sequence>
<evidence type="ECO:0000256" key="4">
    <source>
        <dbReference type="ARBA" id="ARBA00022989"/>
    </source>
</evidence>
<keyword evidence="2 6" id="KW-0812">Transmembrane</keyword>
<evidence type="ECO:0000256" key="3">
    <source>
        <dbReference type="ARBA" id="ARBA00022960"/>
    </source>
</evidence>
<evidence type="ECO:0000313" key="7">
    <source>
        <dbReference type="EMBL" id="SVC08740.1"/>
    </source>
</evidence>
<keyword evidence="4 6" id="KW-1133">Transmembrane helix</keyword>
<evidence type="ECO:0000256" key="5">
    <source>
        <dbReference type="ARBA" id="ARBA00023136"/>
    </source>
</evidence>
<evidence type="ECO:0000256" key="1">
    <source>
        <dbReference type="ARBA" id="ARBA00004141"/>
    </source>
</evidence>
<dbReference type="GO" id="GO:0016020">
    <property type="term" value="C:membrane"/>
    <property type="evidence" value="ECO:0007669"/>
    <property type="project" value="UniProtKB-SubCell"/>
</dbReference>
<proteinExistence type="predicted"/>
<dbReference type="EMBL" id="UINC01072826">
    <property type="protein sequence ID" value="SVC08740.1"/>
    <property type="molecule type" value="Genomic_DNA"/>
</dbReference>
<comment type="subcellular location">
    <subcellularLocation>
        <location evidence="1">Membrane</location>
        <topology evidence="1">Multi-pass membrane protein</topology>
    </subcellularLocation>
</comment>
<dbReference type="Pfam" id="PF01098">
    <property type="entry name" value="FTSW_RODA_SPOVE"/>
    <property type="match status" value="1"/>
</dbReference>